<dbReference type="SUPFAM" id="SSF46785">
    <property type="entry name" value="Winged helix' DNA-binding domain"/>
    <property type="match status" value="1"/>
</dbReference>
<dbReference type="Pfam" id="PF10400">
    <property type="entry name" value="Vir_act_alpha_C"/>
    <property type="match status" value="1"/>
</dbReference>
<keyword evidence="4" id="KW-1185">Reference proteome</keyword>
<feature type="compositionally biased region" description="Low complexity" evidence="1">
    <location>
        <begin position="176"/>
        <end position="186"/>
    </location>
</feature>
<evidence type="ECO:0000313" key="3">
    <source>
        <dbReference type="EMBL" id="MCL6423540.1"/>
    </source>
</evidence>
<dbReference type="RefSeq" id="WP_249737626.1">
    <property type="nucleotide sequence ID" value="NZ_JAKNCJ010000004.1"/>
</dbReference>
<evidence type="ECO:0000256" key="1">
    <source>
        <dbReference type="SAM" id="MobiDB-lite"/>
    </source>
</evidence>
<gene>
    <name evidence="3" type="ORF">Bequi_09105</name>
</gene>
<protein>
    <submittedName>
        <fullName evidence="3">PadR family transcriptional regulator</fullName>
    </submittedName>
</protein>
<name>A0ABT0R0U7_9MICO</name>
<dbReference type="InterPro" id="IPR036388">
    <property type="entry name" value="WH-like_DNA-bd_sf"/>
</dbReference>
<dbReference type="EMBL" id="JAKNCJ010000004">
    <property type="protein sequence ID" value="MCL6423540.1"/>
    <property type="molecule type" value="Genomic_DNA"/>
</dbReference>
<organism evidence="3 4">
    <name type="scientific">Brachybacterium equifaecis</name>
    <dbReference type="NCBI Taxonomy" id="2910770"/>
    <lineage>
        <taxon>Bacteria</taxon>
        <taxon>Bacillati</taxon>
        <taxon>Actinomycetota</taxon>
        <taxon>Actinomycetes</taxon>
        <taxon>Micrococcales</taxon>
        <taxon>Dermabacteraceae</taxon>
        <taxon>Brachybacterium</taxon>
    </lineage>
</organism>
<evidence type="ECO:0000259" key="2">
    <source>
        <dbReference type="Pfam" id="PF10400"/>
    </source>
</evidence>
<dbReference type="Proteomes" id="UP001203761">
    <property type="component" value="Unassembled WGS sequence"/>
</dbReference>
<dbReference type="Gene3D" id="1.10.10.10">
    <property type="entry name" value="Winged helix-like DNA-binding domain superfamily/Winged helix DNA-binding domain"/>
    <property type="match status" value="1"/>
</dbReference>
<feature type="region of interest" description="Disordered" evidence="1">
    <location>
        <begin position="176"/>
        <end position="199"/>
    </location>
</feature>
<dbReference type="InterPro" id="IPR036390">
    <property type="entry name" value="WH_DNA-bd_sf"/>
</dbReference>
<dbReference type="InterPro" id="IPR018309">
    <property type="entry name" value="Tscrpt_reg_PadR_C"/>
</dbReference>
<accession>A0ABT0R0U7</accession>
<proteinExistence type="predicted"/>
<comment type="caution">
    <text evidence="3">The sequence shown here is derived from an EMBL/GenBank/DDBJ whole genome shotgun (WGS) entry which is preliminary data.</text>
</comment>
<evidence type="ECO:0000313" key="4">
    <source>
        <dbReference type="Proteomes" id="UP001203761"/>
    </source>
</evidence>
<sequence length="199" mass="21104">MSVRHALLALLSAGPATTYQLRKDFDLATGAVWPLNIGQASATLARLERDGMIRREDNPGASADGGTATAGDWHLSAAGREELAAWWGSAVPRSEPERHELVMKLALAVTVPGVDVPSLLQTQRSASLSALHEVTRARRSVPPEDLAAALVLDHHIFAIEAEIRWIDDVEGTLARAGRPAASRAASEVSPTAARAGAQR</sequence>
<feature type="domain" description="Transcription regulator PadR C-terminal" evidence="2">
    <location>
        <begin position="98"/>
        <end position="173"/>
    </location>
</feature>
<reference evidence="3" key="1">
    <citation type="submission" date="2022-02" db="EMBL/GenBank/DDBJ databases">
        <authorList>
            <person name="Lee M."/>
            <person name="Kim S.-J."/>
            <person name="Jung M.-Y."/>
        </authorList>
    </citation>
    <scope>NUCLEOTIDE SEQUENCE</scope>
    <source>
        <strain evidence="3">JHP9</strain>
    </source>
</reference>